<accession>A0A6L9XZY6</accession>
<reference evidence="1 2" key="1">
    <citation type="journal article" date="2014" name="J. Microbiol.">
        <title>Diaminobutyricibacter tongyongensis gen. nov., sp. nov. and Homoserinibacter gongjuensis gen. nov., sp. nov. belong to the family Microbacteriaceae.</title>
        <authorList>
            <person name="Kim S.J."/>
            <person name="Ahn J.H."/>
            <person name="Weon H.Y."/>
            <person name="Hamada M."/>
            <person name="Suzuki K."/>
            <person name="Kwon S.W."/>
        </authorList>
    </citation>
    <scope>NUCLEOTIDE SEQUENCE [LARGE SCALE GENOMIC DNA]</scope>
    <source>
        <strain evidence="1 2">NBRC 108724</strain>
    </source>
</reference>
<proteinExistence type="predicted"/>
<dbReference type="EMBL" id="JAAGWY010000002">
    <property type="protein sequence ID" value="NEN06835.1"/>
    <property type="molecule type" value="Genomic_DNA"/>
</dbReference>
<dbReference type="AlphaFoldDB" id="A0A6L9XZY6"/>
<gene>
    <name evidence="1" type="ORF">G3T36_13280</name>
</gene>
<name>A0A6L9XZY6_9MICO</name>
<dbReference type="RefSeq" id="WP_163290204.1">
    <property type="nucleotide sequence ID" value="NZ_JAAGWY010000002.1"/>
</dbReference>
<dbReference type="Gene3D" id="3.40.50.720">
    <property type="entry name" value="NAD(P)-binding Rossmann-like Domain"/>
    <property type="match status" value="1"/>
</dbReference>
<keyword evidence="2" id="KW-1185">Reference proteome</keyword>
<evidence type="ECO:0000313" key="2">
    <source>
        <dbReference type="Proteomes" id="UP000474967"/>
    </source>
</evidence>
<sequence length="278" mass="30126">MIFQLDPRIPRVWRTPTDLQFGVDQRLLVLRNVTDAEERLLFDLDSGVTRDGLQALADTMRAPVDIESLLARLRPVLRPPARPSGPVRPRVALDGGGPTARRIAGILGSCGYPVTSDIADVDRVDAAVIVAHFAVVPERHGRWLRRDIPHLSVVFGDRNVSIGPLVEPGRGPCLSCRELRRMDDDPAWAALATQLSEKTSALETELVSTAVSAVASRMMLARLMRGSRRFAASSIRYDGATGATDVVEVRNHAECGCRALPGTGTADEGRAAGRLRPS</sequence>
<protein>
    <submittedName>
        <fullName evidence="1">TOMM leader peptide-binding protein</fullName>
    </submittedName>
</protein>
<dbReference type="InterPro" id="IPR022291">
    <property type="entry name" value="Bacteriocin_synth_cyclodeHase"/>
</dbReference>
<comment type="caution">
    <text evidence="1">The sequence shown here is derived from an EMBL/GenBank/DDBJ whole genome shotgun (WGS) entry which is preliminary data.</text>
</comment>
<organism evidence="1 2">
    <name type="scientific">Leifsonia tongyongensis</name>
    <dbReference type="NCBI Taxonomy" id="1268043"/>
    <lineage>
        <taxon>Bacteria</taxon>
        <taxon>Bacillati</taxon>
        <taxon>Actinomycetota</taxon>
        <taxon>Actinomycetes</taxon>
        <taxon>Micrococcales</taxon>
        <taxon>Microbacteriaceae</taxon>
        <taxon>Leifsonia</taxon>
    </lineage>
</organism>
<dbReference type="NCBIfam" id="TIGR03882">
    <property type="entry name" value="cyclo_dehyd_2"/>
    <property type="match status" value="1"/>
</dbReference>
<evidence type="ECO:0000313" key="1">
    <source>
        <dbReference type="EMBL" id="NEN06835.1"/>
    </source>
</evidence>
<dbReference type="Proteomes" id="UP000474967">
    <property type="component" value="Unassembled WGS sequence"/>
</dbReference>